<dbReference type="AlphaFoldDB" id="A0AA96GCK0"/>
<organism evidence="2 3">
    <name type="scientific">Candidatus Nitrospira allomarina</name>
    <dbReference type="NCBI Taxonomy" id="3020900"/>
    <lineage>
        <taxon>Bacteria</taxon>
        <taxon>Pseudomonadati</taxon>
        <taxon>Nitrospirota</taxon>
        <taxon>Nitrospiria</taxon>
        <taxon>Nitrospirales</taxon>
        <taxon>Nitrospiraceae</taxon>
        <taxon>Nitrospira</taxon>
    </lineage>
</organism>
<name>A0AA96GCK0_9BACT</name>
<feature type="signal peptide" evidence="1">
    <location>
        <begin position="1"/>
        <end position="26"/>
    </location>
</feature>
<evidence type="ECO:0000313" key="3">
    <source>
        <dbReference type="Proteomes" id="UP001302719"/>
    </source>
</evidence>
<protein>
    <submittedName>
        <fullName evidence="2">Uncharacterized protein</fullName>
    </submittedName>
</protein>
<dbReference type="EMBL" id="CP116967">
    <property type="protein sequence ID" value="WNM56523.1"/>
    <property type="molecule type" value="Genomic_DNA"/>
</dbReference>
<evidence type="ECO:0000256" key="1">
    <source>
        <dbReference type="SAM" id="SignalP"/>
    </source>
</evidence>
<accession>A0AA96GCK0</accession>
<gene>
    <name evidence="2" type="ORF">PP769_11070</name>
</gene>
<dbReference type="KEGG" id="nall:PP769_11070"/>
<dbReference type="RefSeq" id="WP_312640115.1">
    <property type="nucleotide sequence ID" value="NZ_CP116967.1"/>
</dbReference>
<reference evidence="2 3" key="1">
    <citation type="submission" date="2023-01" db="EMBL/GenBank/DDBJ databases">
        <title>Cultivation and genomic characterization of new, ubiquitous marine nitrite-oxidizing bacteria from the Nitrospirales.</title>
        <authorList>
            <person name="Mueller A.J."/>
            <person name="Daebeler A."/>
            <person name="Herbold C.W."/>
            <person name="Kirkegaard R.H."/>
            <person name="Daims H."/>
        </authorList>
    </citation>
    <scope>NUCLEOTIDE SEQUENCE [LARGE SCALE GENOMIC DNA]</scope>
    <source>
        <strain evidence="2 3">VA</strain>
    </source>
</reference>
<keyword evidence="1" id="KW-0732">Signal</keyword>
<evidence type="ECO:0000313" key="2">
    <source>
        <dbReference type="EMBL" id="WNM56523.1"/>
    </source>
</evidence>
<sequence>MNRFLCLVISFGFLALSNPMPLPLVAAEDPEEMPRLPLAMEVFLKKPGKHLYELHVHLTNISDEPVSVDVRDLPWNPTDGSTWLSVSRLDAHKSPIKQDLPIGRFGSQMVPLVPGESIQNRVALNPRIPSLLDDIEQAGVQLQWDCPPSNLKFVCKPGSPNTLIIPKGDPGQPDVYAIDQQTCLALESRIGLVDIPEGHDVLFLLASESLMTDLEGMTSLLLEVDDYVQRCHPSWTNSWAVSFVTDKKFAGFLSEGENRRYFAEGLWQEANIGQYSSQIRTLFRFQWIKKRADTVYLSLFPFQQQNDT</sequence>
<feature type="chain" id="PRO_5041684882" evidence="1">
    <location>
        <begin position="27"/>
        <end position="308"/>
    </location>
</feature>
<dbReference type="Proteomes" id="UP001302719">
    <property type="component" value="Chromosome"/>
</dbReference>
<proteinExistence type="predicted"/>
<keyword evidence="3" id="KW-1185">Reference proteome</keyword>